<dbReference type="InterPro" id="IPR050343">
    <property type="entry name" value="RsuA_PseudoU_synthase"/>
</dbReference>
<proteinExistence type="inferred from homology"/>
<keyword evidence="2 4" id="KW-0694">RNA-binding</keyword>
<evidence type="ECO:0000313" key="7">
    <source>
        <dbReference type="EMBL" id="EOL42678.1"/>
    </source>
</evidence>
<dbReference type="PROSITE" id="PS01149">
    <property type="entry name" value="PSI_RSU"/>
    <property type="match status" value="1"/>
</dbReference>
<dbReference type="GO" id="GO:0003723">
    <property type="term" value="F:RNA binding"/>
    <property type="evidence" value="ECO:0007669"/>
    <property type="project" value="UniProtKB-KW"/>
</dbReference>
<dbReference type="Pfam" id="PF00849">
    <property type="entry name" value="PseudoU_synth_2"/>
    <property type="match status" value="1"/>
</dbReference>
<dbReference type="GO" id="GO:0005829">
    <property type="term" value="C:cytosol"/>
    <property type="evidence" value="ECO:0007669"/>
    <property type="project" value="UniProtKB-ARBA"/>
</dbReference>
<dbReference type="GO" id="GO:0001522">
    <property type="term" value="P:pseudouridine synthesis"/>
    <property type="evidence" value="ECO:0007669"/>
    <property type="project" value="InterPro"/>
</dbReference>
<accession>R3TNN4</accession>
<dbReference type="PANTHER" id="PTHR47683:SF4">
    <property type="entry name" value="PSEUDOURIDINE SYNTHASE"/>
    <property type="match status" value="1"/>
</dbReference>
<dbReference type="InterPro" id="IPR036986">
    <property type="entry name" value="S4_RNA-bd_sf"/>
</dbReference>
<evidence type="ECO:0000256" key="3">
    <source>
        <dbReference type="ARBA" id="ARBA00023235"/>
    </source>
</evidence>
<dbReference type="NCBIfam" id="TIGR00093">
    <property type="entry name" value="pseudouridine synthase"/>
    <property type="match status" value="1"/>
</dbReference>
<evidence type="ECO:0000313" key="8">
    <source>
        <dbReference type="Proteomes" id="UP000013785"/>
    </source>
</evidence>
<evidence type="ECO:0000256" key="4">
    <source>
        <dbReference type="PROSITE-ProRule" id="PRU00182"/>
    </source>
</evidence>
<name>R3TNN4_9ENTE</name>
<dbReference type="STRING" id="154621.RV11_GL003001"/>
<comment type="caution">
    <text evidence="7">The sequence shown here is derived from an EMBL/GenBank/DDBJ whole genome shotgun (WGS) entry which is preliminary data.</text>
</comment>
<keyword evidence="3 5" id="KW-0413">Isomerase</keyword>
<dbReference type="SUPFAM" id="SSF55120">
    <property type="entry name" value="Pseudouridine synthase"/>
    <property type="match status" value="1"/>
</dbReference>
<dbReference type="Gene3D" id="3.30.70.580">
    <property type="entry name" value="Pseudouridine synthase I, catalytic domain, N-terminal subdomain"/>
    <property type="match status" value="1"/>
</dbReference>
<dbReference type="CDD" id="cd02553">
    <property type="entry name" value="PseudoU_synth_RsuA"/>
    <property type="match status" value="1"/>
</dbReference>
<organism evidence="7 8">
    <name type="scientific">Enterococcus phoeniculicola ATCC BAA-412</name>
    <dbReference type="NCBI Taxonomy" id="1158610"/>
    <lineage>
        <taxon>Bacteria</taxon>
        <taxon>Bacillati</taxon>
        <taxon>Bacillota</taxon>
        <taxon>Bacilli</taxon>
        <taxon>Lactobacillales</taxon>
        <taxon>Enterococcaceae</taxon>
        <taxon>Enterococcus</taxon>
    </lineage>
</organism>
<evidence type="ECO:0000256" key="1">
    <source>
        <dbReference type="ARBA" id="ARBA00008348"/>
    </source>
</evidence>
<dbReference type="RefSeq" id="WP_010769665.1">
    <property type="nucleotide sequence ID" value="NZ_ASWE01000001.1"/>
</dbReference>
<dbReference type="InterPro" id="IPR000748">
    <property type="entry name" value="PsdUridine_synth_RsuA/RluB/E/F"/>
</dbReference>
<sequence>MRLDKLIEQELLTSRKEMKQYFARKQVRIDGQVEMNASRNVDSLLHHIQVGSDCLYTDHVYLLMNKPAGVVTALKDEKHTTVTQLVASVDQRETLYPVGRLDRDTEGLLLLTDNGQLGYELLLPEKKVEKTYEVWVNGKLSEADRLAFQAGIMFHGGEICKPAKLAILDASDKMSHCLLSIQEGKFHQVKKMFLSRNVKVTRLRRIRMGPLSLDSQLLRGGYRQLSYPELMKLKPYFK</sequence>
<feature type="domain" description="Pseudouridine synthase RsuA/RluA-like" evidence="6">
    <location>
        <begin position="61"/>
        <end position="194"/>
    </location>
</feature>
<dbReference type="Proteomes" id="UP000013785">
    <property type="component" value="Unassembled WGS sequence"/>
</dbReference>
<dbReference type="CDD" id="cd00165">
    <property type="entry name" value="S4"/>
    <property type="match status" value="1"/>
</dbReference>
<dbReference type="InterPro" id="IPR020094">
    <property type="entry name" value="TruA/RsuA/RluB/E/F_N"/>
</dbReference>
<dbReference type="GO" id="GO:0009982">
    <property type="term" value="F:pseudouridine synthase activity"/>
    <property type="evidence" value="ECO:0007669"/>
    <property type="project" value="InterPro"/>
</dbReference>
<dbReference type="GO" id="GO:0006364">
    <property type="term" value="P:rRNA processing"/>
    <property type="evidence" value="ECO:0007669"/>
    <property type="project" value="UniProtKB-ARBA"/>
</dbReference>
<dbReference type="Gene3D" id="3.10.290.10">
    <property type="entry name" value="RNA-binding S4 domain"/>
    <property type="match status" value="1"/>
</dbReference>
<protein>
    <recommendedName>
        <fullName evidence="5">Pseudouridine synthase</fullName>
        <ecNumber evidence="5">5.4.99.-</ecNumber>
    </recommendedName>
</protein>
<dbReference type="OrthoDB" id="9807213at2"/>
<keyword evidence="8" id="KW-1185">Reference proteome</keyword>
<dbReference type="FunFam" id="3.30.70.1560:FF:000001">
    <property type="entry name" value="Pseudouridine synthase"/>
    <property type="match status" value="1"/>
</dbReference>
<dbReference type="InterPro" id="IPR006145">
    <property type="entry name" value="PsdUridine_synth_RsuA/RluA"/>
</dbReference>
<evidence type="ECO:0000256" key="2">
    <source>
        <dbReference type="ARBA" id="ARBA00022884"/>
    </source>
</evidence>
<dbReference type="HOGENOM" id="CLU_024979_1_2_9"/>
<dbReference type="InterPro" id="IPR042092">
    <property type="entry name" value="PsdUridine_s_RsuA/RluB/E/F_cat"/>
</dbReference>
<dbReference type="EMBL" id="AJAT01000017">
    <property type="protein sequence ID" value="EOL42678.1"/>
    <property type="molecule type" value="Genomic_DNA"/>
</dbReference>
<dbReference type="InterPro" id="IPR020103">
    <property type="entry name" value="PsdUridine_synth_cat_dom_sf"/>
</dbReference>
<dbReference type="PROSITE" id="PS50889">
    <property type="entry name" value="S4"/>
    <property type="match status" value="1"/>
</dbReference>
<dbReference type="InterPro" id="IPR018496">
    <property type="entry name" value="PsdUridine_synth_RsuA/RluB_CS"/>
</dbReference>
<evidence type="ECO:0000256" key="5">
    <source>
        <dbReference type="RuleBase" id="RU003887"/>
    </source>
</evidence>
<comment type="similarity">
    <text evidence="1 5">Belongs to the pseudouridine synthase RsuA family.</text>
</comment>
<evidence type="ECO:0000259" key="6">
    <source>
        <dbReference type="Pfam" id="PF00849"/>
    </source>
</evidence>
<gene>
    <name evidence="7" type="ORF">UC3_03031</name>
</gene>
<dbReference type="SUPFAM" id="SSF55174">
    <property type="entry name" value="Alpha-L RNA-binding motif"/>
    <property type="match status" value="1"/>
</dbReference>
<dbReference type="Gene3D" id="3.30.70.1560">
    <property type="entry name" value="Alpha-L RNA-binding motif"/>
    <property type="match status" value="1"/>
</dbReference>
<dbReference type="GO" id="GO:0140098">
    <property type="term" value="F:catalytic activity, acting on RNA"/>
    <property type="evidence" value="ECO:0007669"/>
    <property type="project" value="UniProtKB-ARBA"/>
</dbReference>
<dbReference type="eggNOG" id="COG1187">
    <property type="taxonomic scope" value="Bacteria"/>
</dbReference>
<dbReference type="PATRIC" id="fig|1158610.3.peg.3014"/>
<reference evidence="7 8" key="1">
    <citation type="submission" date="2013-02" db="EMBL/GenBank/DDBJ databases">
        <title>The Genome Sequence of Enterococcus phoeniculicola BAA-412.</title>
        <authorList>
            <consortium name="The Broad Institute Genome Sequencing Platform"/>
            <consortium name="The Broad Institute Genome Sequencing Center for Infectious Disease"/>
            <person name="Earl A.M."/>
            <person name="Gilmore M.S."/>
            <person name="Lebreton F."/>
            <person name="Walker B."/>
            <person name="Young S.K."/>
            <person name="Zeng Q."/>
            <person name="Gargeya S."/>
            <person name="Fitzgerald M."/>
            <person name="Haas B."/>
            <person name="Abouelleil A."/>
            <person name="Alvarado L."/>
            <person name="Arachchi H.M."/>
            <person name="Berlin A.M."/>
            <person name="Chapman S.B."/>
            <person name="Dewar J."/>
            <person name="Goldberg J."/>
            <person name="Griggs A."/>
            <person name="Gujja S."/>
            <person name="Hansen M."/>
            <person name="Howarth C."/>
            <person name="Imamovic A."/>
            <person name="Larimer J."/>
            <person name="McCowan C."/>
            <person name="Murphy C."/>
            <person name="Neiman D."/>
            <person name="Pearson M."/>
            <person name="Priest M."/>
            <person name="Roberts A."/>
            <person name="Saif S."/>
            <person name="Shea T."/>
            <person name="Sisk P."/>
            <person name="Sykes S."/>
            <person name="Wortman J."/>
            <person name="Nusbaum C."/>
            <person name="Birren B."/>
        </authorList>
    </citation>
    <scope>NUCLEOTIDE SEQUENCE [LARGE SCALE GENOMIC DNA]</scope>
    <source>
        <strain evidence="7 8">ATCC BAA-412</strain>
    </source>
</reference>
<dbReference type="EC" id="5.4.99.-" evidence="5"/>
<dbReference type="PANTHER" id="PTHR47683">
    <property type="entry name" value="PSEUDOURIDINE SYNTHASE FAMILY PROTEIN-RELATED"/>
    <property type="match status" value="1"/>
</dbReference>
<dbReference type="AlphaFoldDB" id="R3TNN4"/>